<accession>A0A1Y2I2X3</accession>
<protein>
    <submittedName>
        <fullName evidence="1">Uncharacterized protein</fullName>
    </submittedName>
</protein>
<dbReference type="EMBL" id="MCFL01000002">
    <property type="protein sequence ID" value="ORZ41079.1"/>
    <property type="molecule type" value="Genomic_DNA"/>
</dbReference>
<keyword evidence="2" id="KW-1185">Reference proteome</keyword>
<evidence type="ECO:0000313" key="2">
    <source>
        <dbReference type="Proteomes" id="UP000193411"/>
    </source>
</evidence>
<dbReference type="Proteomes" id="UP000193411">
    <property type="component" value="Unassembled WGS sequence"/>
</dbReference>
<reference evidence="1 2" key="1">
    <citation type="submission" date="2016-07" db="EMBL/GenBank/DDBJ databases">
        <title>Pervasive Adenine N6-methylation of Active Genes in Fungi.</title>
        <authorList>
            <consortium name="DOE Joint Genome Institute"/>
            <person name="Mondo S.J."/>
            <person name="Dannebaum R.O."/>
            <person name="Kuo R.C."/>
            <person name="Labutti K."/>
            <person name="Haridas S."/>
            <person name="Kuo A."/>
            <person name="Salamov A."/>
            <person name="Ahrendt S.R."/>
            <person name="Lipzen A."/>
            <person name="Sullivan W."/>
            <person name="Andreopoulos W.B."/>
            <person name="Clum A."/>
            <person name="Lindquist E."/>
            <person name="Daum C."/>
            <person name="Ramamoorthy G.K."/>
            <person name="Gryganskyi A."/>
            <person name="Culley D."/>
            <person name="Magnuson J.K."/>
            <person name="James T.Y."/>
            <person name="O'Malley M.A."/>
            <person name="Stajich J.E."/>
            <person name="Spatafora J.W."/>
            <person name="Visel A."/>
            <person name="Grigoriev I.V."/>
        </authorList>
    </citation>
    <scope>NUCLEOTIDE SEQUENCE [LARGE SCALE GENOMIC DNA]</scope>
    <source>
        <strain evidence="1 2">PL171</strain>
    </source>
</reference>
<feature type="non-terminal residue" evidence="1">
    <location>
        <position position="1"/>
    </location>
</feature>
<dbReference type="AlphaFoldDB" id="A0A1Y2I2X3"/>
<gene>
    <name evidence="1" type="ORF">BCR44DRAFT_1424346</name>
</gene>
<evidence type="ECO:0000313" key="1">
    <source>
        <dbReference type="EMBL" id="ORZ41079.1"/>
    </source>
</evidence>
<comment type="caution">
    <text evidence="1">The sequence shown here is derived from an EMBL/GenBank/DDBJ whole genome shotgun (WGS) entry which is preliminary data.</text>
</comment>
<proteinExistence type="predicted"/>
<organism evidence="1 2">
    <name type="scientific">Catenaria anguillulae PL171</name>
    <dbReference type="NCBI Taxonomy" id="765915"/>
    <lineage>
        <taxon>Eukaryota</taxon>
        <taxon>Fungi</taxon>
        <taxon>Fungi incertae sedis</taxon>
        <taxon>Blastocladiomycota</taxon>
        <taxon>Blastocladiomycetes</taxon>
        <taxon>Blastocladiales</taxon>
        <taxon>Catenariaceae</taxon>
        <taxon>Catenaria</taxon>
    </lineage>
</organism>
<sequence length="53" mass="6223">PRHLHHPLYCQREALCSSRWDRLNVVQQPPRESLASRIVPYLILDVVTRMGSK</sequence>
<name>A0A1Y2I2X3_9FUNG</name>